<proteinExistence type="predicted"/>
<dbReference type="CDD" id="cd00761">
    <property type="entry name" value="Glyco_tranf_GTA_type"/>
    <property type="match status" value="1"/>
</dbReference>
<accession>A0ABM7YSG2</accession>
<feature type="domain" description="Glycosyltransferase 2-like" evidence="2">
    <location>
        <begin position="4"/>
        <end position="166"/>
    </location>
</feature>
<dbReference type="PANTHER" id="PTHR43685:SF11">
    <property type="entry name" value="GLYCOSYLTRANSFERASE TAGX-RELATED"/>
    <property type="match status" value="1"/>
</dbReference>
<feature type="compositionally biased region" description="Polar residues" evidence="1">
    <location>
        <begin position="365"/>
        <end position="379"/>
    </location>
</feature>
<keyword evidence="3" id="KW-0808">Transferase</keyword>
<dbReference type="PANTHER" id="PTHR43685">
    <property type="entry name" value="GLYCOSYLTRANSFERASE"/>
    <property type="match status" value="1"/>
</dbReference>
<reference evidence="3" key="1">
    <citation type="submission" date="2022-04" db="EMBL/GenBank/DDBJ databases">
        <title>Whole genome sequence of Sphaerotilus sp. FB-5.</title>
        <authorList>
            <person name="Takeda M."/>
            <person name="Narihara S."/>
            <person name="Akimoto M."/>
            <person name="Akimoto R."/>
            <person name="Nishiyashiki S."/>
            <person name="Murakami T."/>
        </authorList>
    </citation>
    <scope>NUCLEOTIDE SEQUENCE</scope>
    <source>
        <strain evidence="3">FB-5</strain>
    </source>
</reference>
<evidence type="ECO:0000313" key="4">
    <source>
        <dbReference type="Proteomes" id="UP001057498"/>
    </source>
</evidence>
<dbReference type="InterPro" id="IPR050834">
    <property type="entry name" value="Glycosyltransf_2"/>
</dbReference>
<gene>
    <name evidence="3" type="ORF">CATMQ487_45240</name>
</gene>
<dbReference type="InterPro" id="IPR029044">
    <property type="entry name" value="Nucleotide-diphossugar_trans"/>
</dbReference>
<evidence type="ECO:0000259" key="2">
    <source>
        <dbReference type="Pfam" id="PF00535"/>
    </source>
</evidence>
<dbReference type="GO" id="GO:0016740">
    <property type="term" value="F:transferase activity"/>
    <property type="evidence" value="ECO:0007669"/>
    <property type="project" value="UniProtKB-KW"/>
</dbReference>
<keyword evidence="4" id="KW-1185">Reference proteome</keyword>
<dbReference type="Proteomes" id="UP001057498">
    <property type="component" value="Chromosome"/>
</dbReference>
<dbReference type="RefSeq" id="WP_251970737.1">
    <property type="nucleotide sequence ID" value="NZ_AP025730.1"/>
</dbReference>
<dbReference type="SUPFAM" id="SSF53448">
    <property type="entry name" value="Nucleotide-diphospho-sugar transferases"/>
    <property type="match status" value="1"/>
</dbReference>
<name>A0ABM7YSG2_9BURK</name>
<feature type="region of interest" description="Disordered" evidence="1">
    <location>
        <begin position="338"/>
        <end position="395"/>
    </location>
</feature>
<evidence type="ECO:0000313" key="3">
    <source>
        <dbReference type="EMBL" id="BDI07554.1"/>
    </source>
</evidence>
<protein>
    <submittedName>
        <fullName evidence="3">Glycosyl transferase</fullName>
    </submittedName>
</protein>
<dbReference type="EMBL" id="AP025730">
    <property type="protein sequence ID" value="BDI07554.1"/>
    <property type="molecule type" value="Genomic_DNA"/>
</dbReference>
<dbReference type="InterPro" id="IPR001173">
    <property type="entry name" value="Glyco_trans_2-like"/>
</dbReference>
<dbReference type="Gene3D" id="3.90.550.10">
    <property type="entry name" value="Spore Coat Polysaccharide Biosynthesis Protein SpsA, Chain A"/>
    <property type="match status" value="1"/>
</dbReference>
<dbReference type="Pfam" id="PF00535">
    <property type="entry name" value="Glycos_transf_2"/>
    <property type="match status" value="1"/>
</dbReference>
<sequence>MLVSIVINNHNYARFLGQAIDSALAQTHAELEVIVCDDASTDDSWAVMQGYGTRITALRNETNGGQAAAMNAGFAASRGEFVLFLDSDDLLDPTALATCLPLFAPGVAKIQFALRCIDAEGTPLGRQIPFLMHAGDVRPMIRRFGSYAGPPSSGNFYRRSAIERYFPLHAPDWRRAADTPPFLLSAFNGRIVNAPQALGGYRIHSSSNRGRGGFGNIVTRHADALRVDLHRRNATLAILERVDGQALAGPFLPAPWNLRTRAMSWRLEREAHPFPEDSAWSLMKLQAQALSACPGYTWLERRLSQAWLIGILAMPGGLAWRLALTNTSSHLRRRIGRLSGRAGPHGAPHHGPPGSPHGGQRSSQLSTPLTPQLTAQRAGQLTHPHASQGASRRAA</sequence>
<organism evidence="3 4">
    <name type="scientific">Sphaerotilus microaerophilus</name>
    <dbReference type="NCBI Taxonomy" id="2914710"/>
    <lineage>
        <taxon>Bacteria</taxon>
        <taxon>Pseudomonadati</taxon>
        <taxon>Pseudomonadota</taxon>
        <taxon>Betaproteobacteria</taxon>
        <taxon>Burkholderiales</taxon>
        <taxon>Sphaerotilaceae</taxon>
        <taxon>Sphaerotilus</taxon>
    </lineage>
</organism>
<evidence type="ECO:0000256" key="1">
    <source>
        <dbReference type="SAM" id="MobiDB-lite"/>
    </source>
</evidence>